<keyword evidence="11 12" id="KW-0407">Ion channel</keyword>
<evidence type="ECO:0000256" key="1">
    <source>
        <dbReference type="ARBA" id="ARBA00004141"/>
    </source>
</evidence>
<dbReference type="AlphaFoldDB" id="G7YG53"/>
<dbReference type="PANTHER" id="PTHR11003">
    <property type="entry name" value="POTASSIUM CHANNEL, SUBFAMILY K"/>
    <property type="match status" value="1"/>
</dbReference>
<evidence type="ECO:0000256" key="8">
    <source>
        <dbReference type="ARBA" id="ARBA00022989"/>
    </source>
</evidence>
<evidence type="ECO:0000256" key="9">
    <source>
        <dbReference type="ARBA" id="ARBA00023065"/>
    </source>
</evidence>
<accession>G7YG53</accession>
<feature type="domain" description="Potassium channel" evidence="14">
    <location>
        <begin position="349"/>
        <end position="424"/>
    </location>
</feature>
<comment type="similarity">
    <text evidence="2 12">Belongs to the two pore domain potassium channel (TC 1.A.1.8) family.</text>
</comment>
<keyword evidence="3 12" id="KW-0813">Transport</keyword>
<dbReference type="GO" id="GO:0030322">
    <property type="term" value="P:stabilization of membrane potential"/>
    <property type="evidence" value="ECO:0007669"/>
    <property type="project" value="TreeGrafter"/>
</dbReference>
<dbReference type="Proteomes" id="UP000008909">
    <property type="component" value="Unassembled WGS sequence"/>
</dbReference>
<organism evidence="15 16">
    <name type="scientific">Clonorchis sinensis</name>
    <name type="common">Chinese liver fluke</name>
    <dbReference type="NCBI Taxonomy" id="79923"/>
    <lineage>
        <taxon>Eukaryota</taxon>
        <taxon>Metazoa</taxon>
        <taxon>Spiralia</taxon>
        <taxon>Lophotrochozoa</taxon>
        <taxon>Platyhelminthes</taxon>
        <taxon>Trematoda</taxon>
        <taxon>Digenea</taxon>
        <taxon>Opisthorchiida</taxon>
        <taxon>Opisthorchiata</taxon>
        <taxon>Opisthorchiidae</taxon>
        <taxon>Clonorchis</taxon>
    </lineage>
</organism>
<keyword evidence="4" id="KW-0633">Potassium transport</keyword>
<dbReference type="GO" id="GO:0005886">
    <property type="term" value="C:plasma membrane"/>
    <property type="evidence" value="ECO:0007669"/>
    <property type="project" value="TreeGrafter"/>
</dbReference>
<dbReference type="Pfam" id="PF07885">
    <property type="entry name" value="Ion_trans_2"/>
    <property type="match status" value="2"/>
</dbReference>
<keyword evidence="16" id="KW-1185">Reference proteome</keyword>
<dbReference type="Gene3D" id="1.10.287.70">
    <property type="match status" value="1"/>
</dbReference>
<feature type="transmembrane region" description="Helical" evidence="13">
    <location>
        <begin position="259"/>
        <end position="277"/>
    </location>
</feature>
<evidence type="ECO:0000256" key="5">
    <source>
        <dbReference type="ARBA" id="ARBA00022692"/>
    </source>
</evidence>
<dbReference type="PRINTS" id="PR01095">
    <property type="entry name" value="TASKCHANNEL"/>
</dbReference>
<reference key="2">
    <citation type="submission" date="2011-10" db="EMBL/GenBank/DDBJ databases">
        <title>The genome and transcriptome sequence of Clonorchis sinensis provide insights into the carcinogenic liver fluke.</title>
        <authorList>
            <person name="Wang X."/>
            <person name="Huang Y."/>
            <person name="Chen W."/>
            <person name="Liu H."/>
            <person name="Guo L."/>
            <person name="Chen Y."/>
            <person name="Luo F."/>
            <person name="Zhou W."/>
            <person name="Sun J."/>
            <person name="Mao Q."/>
            <person name="Liang P."/>
            <person name="Zhou C."/>
            <person name="Tian Y."/>
            <person name="Men J."/>
            <person name="Lv X."/>
            <person name="Huang L."/>
            <person name="Zhou J."/>
            <person name="Hu Y."/>
            <person name="Li R."/>
            <person name="Zhang F."/>
            <person name="Lei H."/>
            <person name="Li X."/>
            <person name="Hu X."/>
            <person name="Liang C."/>
            <person name="Xu J."/>
            <person name="Wu Z."/>
            <person name="Yu X."/>
        </authorList>
    </citation>
    <scope>NUCLEOTIDE SEQUENCE</scope>
    <source>
        <strain>Henan</strain>
    </source>
</reference>
<evidence type="ECO:0000256" key="3">
    <source>
        <dbReference type="ARBA" id="ARBA00022448"/>
    </source>
</evidence>
<dbReference type="SUPFAM" id="SSF81324">
    <property type="entry name" value="Voltage-gated potassium channels"/>
    <property type="match status" value="2"/>
</dbReference>
<evidence type="ECO:0000313" key="15">
    <source>
        <dbReference type="EMBL" id="GAA51936.1"/>
    </source>
</evidence>
<comment type="subcellular location">
    <subcellularLocation>
        <location evidence="1">Membrane</location>
        <topology evidence="1">Multi-pass membrane protein</topology>
    </subcellularLocation>
</comment>
<keyword evidence="10 13" id="KW-0472">Membrane</keyword>
<keyword evidence="6" id="KW-0631">Potassium channel</keyword>
<dbReference type="InterPro" id="IPR013099">
    <property type="entry name" value="K_chnl_dom"/>
</dbReference>
<dbReference type="PRINTS" id="PR01333">
    <property type="entry name" value="2POREKCHANEL"/>
</dbReference>
<reference evidence="15" key="1">
    <citation type="journal article" date="2011" name="Genome Biol.">
        <title>The draft genome of the carcinogenic human liver fluke Clonorchis sinensis.</title>
        <authorList>
            <person name="Wang X."/>
            <person name="Chen W."/>
            <person name="Huang Y."/>
            <person name="Sun J."/>
            <person name="Men J."/>
            <person name="Liu H."/>
            <person name="Luo F."/>
            <person name="Guo L."/>
            <person name="Lv X."/>
            <person name="Deng C."/>
            <person name="Zhou C."/>
            <person name="Fan Y."/>
            <person name="Li X."/>
            <person name="Huang L."/>
            <person name="Hu Y."/>
            <person name="Liang C."/>
            <person name="Hu X."/>
            <person name="Xu J."/>
            <person name="Yu X."/>
        </authorList>
    </citation>
    <scope>NUCLEOTIDE SEQUENCE [LARGE SCALE GENOMIC DNA]</scope>
    <source>
        <strain evidence="15">Henan</strain>
    </source>
</reference>
<keyword evidence="7" id="KW-0630">Potassium</keyword>
<evidence type="ECO:0000256" key="11">
    <source>
        <dbReference type="ARBA" id="ARBA00023303"/>
    </source>
</evidence>
<feature type="transmembrane region" description="Helical" evidence="13">
    <location>
        <begin position="401"/>
        <end position="428"/>
    </location>
</feature>
<dbReference type="FunFam" id="1.10.287.70:FF:000090">
    <property type="entry name" value="two pore potassium channel protein sup-9"/>
    <property type="match status" value="1"/>
</dbReference>
<evidence type="ECO:0000313" key="16">
    <source>
        <dbReference type="Proteomes" id="UP000008909"/>
    </source>
</evidence>
<keyword evidence="5 12" id="KW-0812">Transmembrane</keyword>
<proteinExistence type="inferred from homology"/>
<keyword evidence="9 12" id="KW-0406">Ion transport</keyword>
<evidence type="ECO:0000256" key="6">
    <source>
        <dbReference type="ARBA" id="ARBA00022826"/>
    </source>
</evidence>
<protein>
    <submittedName>
        <fullName evidence="15">Potassium channel subfamily K invertebrate</fullName>
    </submittedName>
</protein>
<dbReference type="GO" id="GO:0015271">
    <property type="term" value="F:outward rectifier potassium channel activity"/>
    <property type="evidence" value="ECO:0007669"/>
    <property type="project" value="TreeGrafter"/>
</dbReference>
<gene>
    <name evidence="15" type="ORF">CLF_107081</name>
</gene>
<evidence type="ECO:0000259" key="14">
    <source>
        <dbReference type="Pfam" id="PF07885"/>
    </source>
</evidence>
<evidence type="ECO:0000256" key="7">
    <source>
        <dbReference type="ARBA" id="ARBA00022958"/>
    </source>
</evidence>
<dbReference type="PANTHER" id="PTHR11003:SF291">
    <property type="entry name" value="IP11374P"/>
    <property type="match status" value="1"/>
</dbReference>
<feature type="transmembrane region" description="Helical" evidence="13">
    <location>
        <begin position="371"/>
        <end position="389"/>
    </location>
</feature>
<sequence length="878" mass="100999">MLSTRTADSSVNLSNKLQVFGRFVRQKYLRYIRYIHPQRGILHLRECFQVPENKLGLDALLTRLLKILRQPTTGFALPLRAHQAAHSVAWKHHKQEIQLGPSYENNNSPKSVNSIRTLLLCLRLIGYRQRFHLVSADNLCWKAKKHFVAVSSLLELNSTADFAKILSFKLTFSQLLCLDGNMKRQNVRTLSLIVVTFTYLLLGAAIFDHFESDNEVEEHQRLTESANKLRHKYNMSQDDFDQITQLAIQMKPYKAGTQWKFAGAFYFATTVITTIGYGHSTPKTDWGKIFCMCYAVPGIPLCLVMFQSIGERMNTSMTWLLRQVKKQLSCKCRSVSQTNLMLVSFTTGTTVLAIGAVVFSCYEEWDYLDSFYYCFITLTTIGFGDFVALQRNNSLARRPDYVAFSLIFILFGLTVVSSVMNLVVLRFLTMNTEDERRDQLEAAAQAQELQRLRGDVIWTEPEYETTHSTTAYLPKEQAAKMDEFNFYMYQPALPNNVHRFFSGLSSLFTPQSRLVRGSHERFFRQPHEAWKSHNVKRKYGMCDQHVLHTPLSHQVTYPHDFVDPIRIPYNSKQMMRSSSVPENHFPLALSLKSTRSVPSLLEAWPQRKNWYLPSHLITGRNQQHSDLVRMHHLTTRKHVCPCNTCGKHNERLHNQPKYPSVHFNRLHSANIVSNSSYNVSSNFNSRQIADSRSARTENMFHSNPNPPKTRFWTHHPITDLPSISDMYDRRDSDCSADHDDTSEPETNCVPNELGAYSQSTRRKFSSSAVPDTVNTGWGIVNYGYDKDEIRRAELSSSEHKTSDTACDSAKILAVPFIWLDLRDTNKTDFYSQVIVKEHLRAKYTEYMNDVTLKTKDNKFLSDAPMRSFSSGLLLTLTS</sequence>
<dbReference type="GO" id="GO:0022841">
    <property type="term" value="F:potassium ion leak channel activity"/>
    <property type="evidence" value="ECO:0007669"/>
    <property type="project" value="TreeGrafter"/>
</dbReference>
<dbReference type="InterPro" id="IPR003092">
    <property type="entry name" value="2pore_dom_K_chnl_TASK"/>
</dbReference>
<feature type="domain" description="Potassium channel" evidence="14">
    <location>
        <begin position="257"/>
        <end position="313"/>
    </location>
</feature>
<name>G7YG53_CLOSI</name>
<feature type="transmembrane region" description="Helical" evidence="13">
    <location>
        <begin position="340"/>
        <end position="359"/>
    </location>
</feature>
<dbReference type="InterPro" id="IPR003280">
    <property type="entry name" value="2pore_dom_K_chnl"/>
</dbReference>
<dbReference type="EMBL" id="DF143219">
    <property type="protein sequence ID" value="GAA51936.1"/>
    <property type="molecule type" value="Genomic_DNA"/>
</dbReference>
<evidence type="ECO:0000256" key="12">
    <source>
        <dbReference type="RuleBase" id="RU003857"/>
    </source>
</evidence>
<evidence type="ECO:0000256" key="2">
    <source>
        <dbReference type="ARBA" id="ARBA00006666"/>
    </source>
</evidence>
<evidence type="ECO:0000256" key="10">
    <source>
        <dbReference type="ARBA" id="ARBA00023136"/>
    </source>
</evidence>
<keyword evidence="8 13" id="KW-1133">Transmembrane helix</keyword>
<evidence type="ECO:0000256" key="13">
    <source>
        <dbReference type="SAM" id="Phobius"/>
    </source>
</evidence>
<evidence type="ECO:0000256" key="4">
    <source>
        <dbReference type="ARBA" id="ARBA00022538"/>
    </source>
</evidence>
<feature type="transmembrane region" description="Helical" evidence="13">
    <location>
        <begin position="189"/>
        <end position="207"/>
    </location>
</feature>